<evidence type="ECO:0000259" key="5">
    <source>
        <dbReference type="Pfam" id="PF25954"/>
    </source>
</evidence>
<keyword evidence="2" id="KW-0175">Coiled coil</keyword>
<dbReference type="Gene3D" id="1.10.287.470">
    <property type="entry name" value="Helix hairpin bin"/>
    <property type="match status" value="1"/>
</dbReference>
<name>A0ABU3K8I9_9BACT</name>
<dbReference type="PANTHER" id="PTHR30469">
    <property type="entry name" value="MULTIDRUG RESISTANCE PROTEIN MDTA"/>
    <property type="match status" value="1"/>
</dbReference>
<feature type="chain" id="PRO_5046274830" evidence="3">
    <location>
        <begin position="31"/>
        <end position="369"/>
    </location>
</feature>
<accession>A0ABU3K8I9</accession>
<sequence length="369" mass="40484">MKSASLHRLPFTLLAAGLLVGTMGCNEQQAAPPPPGRPPAPVRVASILKQPIQQSVTLVGTVEPWKRSIVASEIEGLVQVFPVEEGNQAKKGQVLARLRTATLNIQLDSALASHREARTRYHQAQQDLGRIRVLFDKELVTQKEFDDALAEEGALRERLSQLDAEIRRVKDQLKKSQILAPFDGWITQEFTEVGQWVEAGGQIVEMVDLSHVKVEVPLPERYIGDIHTGNSAEVSFDSLPDLTAKGTVFSVVAQADRVARTFPVKIDIPNPNLTIKSGMVSRVTLKVGHPHEGIVIPKDALVLRGGQEFVFLVNEGTVGQVRVKSLVHLDEWVEVSGDVQEGMSVVVEGNERLFPGQPVRILDMPQPTS</sequence>
<feature type="domain" description="CusB-like beta-barrel" evidence="5">
    <location>
        <begin position="214"/>
        <end position="286"/>
    </location>
</feature>
<dbReference type="Gene3D" id="2.40.420.20">
    <property type="match status" value="1"/>
</dbReference>
<dbReference type="InterPro" id="IPR058637">
    <property type="entry name" value="YknX-like_C"/>
</dbReference>
<feature type="domain" description="YknX-like C-terminal permuted SH3-like" evidence="6">
    <location>
        <begin position="294"/>
        <end position="360"/>
    </location>
</feature>
<evidence type="ECO:0000256" key="3">
    <source>
        <dbReference type="SAM" id="SignalP"/>
    </source>
</evidence>
<comment type="caution">
    <text evidence="7">The sequence shown here is derived from an EMBL/GenBank/DDBJ whole genome shotgun (WGS) entry which is preliminary data.</text>
</comment>
<dbReference type="Proteomes" id="UP001250932">
    <property type="component" value="Unassembled WGS sequence"/>
</dbReference>
<dbReference type="EMBL" id="JAQOUE010000001">
    <property type="protein sequence ID" value="MDT7042696.1"/>
    <property type="molecule type" value="Genomic_DNA"/>
</dbReference>
<reference evidence="7 8" key="1">
    <citation type="journal article" date="2023" name="ISME J.">
        <title>Cultivation and genomic characterization of novel and ubiquitous marine nitrite-oxidizing bacteria from the Nitrospirales.</title>
        <authorList>
            <person name="Mueller A.J."/>
            <person name="Daebeler A."/>
            <person name="Herbold C.W."/>
            <person name="Kirkegaard R.H."/>
            <person name="Daims H."/>
        </authorList>
    </citation>
    <scope>NUCLEOTIDE SEQUENCE [LARGE SCALE GENOMIC DNA]</scope>
    <source>
        <strain evidence="7 8">EB</strain>
    </source>
</reference>
<protein>
    <submittedName>
        <fullName evidence="7">Efflux RND transporter periplasmic adaptor subunit</fullName>
    </submittedName>
</protein>
<comment type="similarity">
    <text evidence="1">Belongs to the membrane fusion protein (MFP) (TC 8.A.1) family.</text>
</comment>
<evidence type="ECO:0000313" key="7">
    <source>
        <dbReference type="EMBL" id="MDT7042696.1"/>
    </source>
</evidence>
<evidence type="ECO:0000256" key="1">
    <source>
        <dbReference type="ARBA" id="ARBA00009477"/>
    </source>
</evidence>
<dbReference type="Gene3D" id="2.40.30.170">
    <property type="match status" value="1"/>
</dbReference>
<dbReference type="RefSeq" id="WP_313833138.1">
    <property type="nucleotide sequence ID" value="NZ_JAQOUE010000001.1"/>
</dbReference>
<dbReference type="Pfam" id="PF25954">
    <property type="entry name" value="Beta-barrel_RND_2"/>
    <property type="match status" value="1"/>
</dbReference>
<dbReference type="InterPro" id="IPR058792">
    <property type="entry name" value="Beta-barrel_RND_2"/>
</dbReference>
<evidence type="ECO:0000256" key="2">
    <source>
        <dbReference type="SAM" id="Coils"/>
    </source>
</evidence>
<dbReference type="Pfam" id="PF25917">
    <property type="entry name" value="BSH_RND"/>
    <property type="match status" value="1"/>
</dbReference>
<dbReference type="InterPro" id="IPR006143">
    <property type="entry name" value="RND_pump_MFP"/>
</dbReference>
<feature type="coiled-coil region" evidence="2">
    <location>
        <begin position="152"/>
        <end position="179"/>
    </location>
</feature>
<dbReference type="Pfam" id="PF25989">
    <property type="entry name" value="YknX_C"/>
    <property type="match status" value="1"/>
</dbReference>
<dbReference type="NCBIfam" id="TIGR01730">
    <property type="entry name" value="RND_mfp"/>
    <property type="match status" value="1"/>
</dbReference>
<keyword evidence="8" id="KW-1185">Reference proteome</keyword>
<evidence type="ECO:0000313" key="8">
    <source>
        <dbReference type="Proteomes" id="UP001250932"/>
    </source>
</evidence>
<feature type="signal peptide" evidence="3">
    <location>
        <begin position="1"/>
        <end position="30"/>
    </location>
</feature>
<dbReference type="Gene3D" id="2.40.50.100">
    <property type="match status" value="1"/>
</dbReference>
<evidence type="ECO:0000259" key="4">
    <source>
        <dbReference type="Pfam" id="PF25917"/>
    </source>
</evidence>
<proteinExistence type="inferred from homology"/>
<organism evidence="7 8">
    <name type="scientific">Candidatus Nitronereus thalassa</name>
    <dbReference type="NCBI Taxonomy" id="3020898"/>
    <lineage>
        <taxon>Bacteria</taxon>
        <taxon>Pseudomonadati</taxon>
        <taxon>Nitrospirota</taxon>
        <taxon>Nitrospiria</taxon>
        <taxon>Nitrospirales</taxon>
        <taxon>Nitrospiraceae</taxon>
        <taxon>Candidatus Nitronereus</taxon>
    </lineage>
</organism>
<dbReference type="SUPFAM" id="SSF111369">
    <property type="entry name" value="HlyD-like secretion proteins"/>
    <property type="match status" value="1"/>
</dbReference>
<dbReference type="PROSITE" id="PS51257">
    <property type="entry name" value="PROKAR_LIPOPROTEIN"/>
    <property type="match status" value="1"/>
</dbReference>
<dbReference type="InterPro" id="IPR058625">
    <property type="entry name" value="MdtA-like_BSH"/>
</dbReference>
<evidence type="ECO:0000259" key="6">
    <source>
        <dbReference type="Pfam" id="PF25989"/>
    </source>
</evidence>
<keyword evidence="3" id="KW-0732">Signal</keyword>
<gene>
    <name evidence="7" type="ORF">PPG34_10065</name>
</gene>
<feature type="domain" description="Multidrug resistance protein MdtA-like barrel-sandwich hybrid" evidence="4">
    <location>
        <begin position="70"/>
        <end position="203"/>
    </location>
</feature>